<organism evidence="2 3">
    <name type="scientific">Marinicella sediminis</name>
    <dbReference type="NCBI Taxonomy" id="1792834"/>
    <lineage>
        <taxon>Bacteria</taxon>
        <taxon>Pseudomonadati</taxon>
        <taxon>Pseudomonadota</taxon>
        <taxon>Gammaproteobacteria</taxon>
        <taxon>Lysobacterales</taxon>
        <taxon>Marinicellaceae</taxon>
        <taxon>Marinicella</taxon>
    </lineage>
</organism>
<feature type="signal peptide" evidence="1">
    <location>
        <begin position="1"/>
        <end position="21"/>
    </location>
</feature>
<evidence type="ECO:0000313" key="2">
    <source>
        <dbReference type="EMBL" id="MFC3193310.1"/>
    </source>
</evidence>
<sequence length="93" mass="10364">MKLLLSSLFTLLCLTSAPVLAKNEAQEAAQKGLKAVTVYLDVNLIARKHRAAKNLTELHQEFAAYGYELIQVNPYTENSDLQGFYVSYKKAAN</sequence>
<comment type="caution">
    <text evidence="2">The sequence shown here is derived from an EMBL/GenBank/DDBJ whole genome shotgun (WGS) entry which is preliminary data.</text>
</comment>
<proteinExistence type="predicted"/>
<keyword evidence="3" id="KW-1185">Reference proteome</keyword>
<dbReference type="RefSeq" id="WP_077409986.1">
    <property type="nucleotide sequence ID" value="NZ_JBHRTS010000002.1"/>
</dbReference>
<reference evidence="3" key="1">
    <citation type="journal article" date="2019" name="Int. J. Syst. Evol. Microbiol.">
        <title>The Global Catalogue of Microorganisms (GCM) 10K type strain sequencing project: providing services to taxonomists for standard genome sequencing and annotation.</title>
        <authorList>
            <consortium name="The Broad Institute Genomics Platform"/>
            <consortium name="The Broad Institute Genome Sequencing Center for Infectious Disease"/>
            <person name="Wu L."/>
            <person name="Ma J."/>
        </authorList>
    </citation>
    <scope>NUCLEOTIDE SEQUENCE [LARGE SCALE GENOMIC DNA]</scope>
    <source>
        <strain evidence="3">KCTC 42953</strain>
    </source>
</reference>
<evidence type="ECO:0000313" key="3">
    <source>
        <dbReference type="Proteomes" id="UP001595533"/>
    </source>
</evidence>
<gene>
    <name evidence="2" type="ORF">ACFODZ_03535</name>
</gene>
<dbReference type="EMBL" id="JBHRTS010000002">
    <property type="protein sequence ID" value="MFC3193310.1"/>
    <property type="molecule type" value="Genomic_DNA"/>
</dbReference>
<name>A0ABV7J566_9GAMM</name>
<feature type="chain" id="PRO_5045691266" description="DUF1471 domain-containing protein" evidence="1">
    <location>
        <begin position="22"/>
        <end position="93"/>
    </location>
</feature>
<keyword evidence="1" id="KW-0732">Signal</keyword>
<protein>
    <recommendedName>
        <fullName evidence="4">DUF1471 domain-containing protein</fullName>
    </recommendedName>
</protein>
<evidence type="ECO:0000256" key="1">
    <source>
        <dbReference type="SAM" id="SignalP"/>
    </source>
</evidence>
<dbReference type="Proteomes" id="UP001595533">
    <property type="component" value="Unassembled WGS sequence"/>
</dbReference>
<accession>A0ABV7J566</accession>
<evidence type="ECO:0008006" key="4">
    <source>
        <dbReference type="Google" id="ProtNLM"/>
    </source>
</evidence>